<dbReference type="InterPro" id="IPR036851">
    <property type="entry name" value="Chloroperoxidase-like_sf"/>
</dbReference>
<dbReference type="InterPro" id="IPR000028">
    <property type="entry name" value="Chloroperoxidase"/>
</dbReference>
<feature type="domain" description="Heme haloperoxidase family profile" evidence="8">
    <location>
        <begin position="49"/>
        <end position="259"/>
    </location>
</feature>
<evidence type="ECO:0000256" key="2">
    <source>
        <dbReference type="ARBA" id="ARBA00022559"/>
    </source>
</evidence>
<reference evidence="9" key="1">
    <citation type="submission" date="2020-11" db="EMBL/GenBank/DDBJ databases">
        <authorList>
            <consortium name="DOE Joint Genome Institute"/>
            <person name="Ahrendt S."/>
            <person name="Riley R."/>
            <person name="Andreopoulos W."/>
            <person name="LaButti K."/>
            <person name="Pangilinan J."/>
            <person name="Ruiz-duenas F.J."/>
            <person name="Barrasa J.M."/>
            <person name="Sanchez-Garcia M."/>
            <person name="Camarero S."/>
            <person name="Miyauchi S."/>
            <person name="Serrano A."/>
            <person name="Linde D."/>
            <person name="Babiker R."/>
            <person name="Drula E."/>
            <person name="Ayuso-Fernandez I."/>
            <person name="Pacheco R."/>
            <person name="Padilla G."/>
            <person name="Ferreira P."/>
            <person name="Barriuso J."/>
            <person name="Kellner H."/>
            <person name="Castanera R."/>
            <person name="Alfaro M."/>
            <person name="Ramirez L."/>
            <person name="Pisabarro A.G."/>
            <person name="Kuo A."/>
            <person name="Tritt A."/>
            <person name="Lipzen A."/>
            <person name="He G."/>
            <person name="Yan M."/>
            <person name="Ng V."/>
            <person name="Cullen D."/>
            <person name="Martin F."/>
            <person name="Rosso M.-N."/>
            <person name="Henrissat B."/>
            <person name="Hibbett D."/>
            <person name="Martinez A.T."/>
            <person name="Grigoriev I.V."/>
        </authorList>
    </citation>
    <scope>NUCLEOTIDE SEQUENCE</scope>
    <source>
        <strain evidence="9">AH 44721</strain>
    </source>
</reference>
<name>A0A9P5NSQ2_GYMJU</name>
<dbReference type="PROSITE" id="PS51405">
    <property type="entry name" value="HEME_HALOPEROXIDASE"/>
    <property type="match status" value="1"/>
</dbReference>
<evidence type="ECO:0000256" key="5">
    <source>
        <dbReference type="ARBA" id="ARBA00023002"/>
    </source>
</evidence>
<dbReference type="GO" id="GO:0004601">
    <property type="term" value="F:peroxidase activity"/>
    <property type="evidence" value="ECO:0007669"/>
    <property type="project" value="UniProtKB-KW"/>
</dbReference>
<comment type="cofactor">
    <cofactor evidence="1">
        <name>heme b</name>
        <dbReference type="ChEBI" id="CHEBI:60344"/>
    </cofactor>
</comment>
<evidence type="ECO:0000313" key="10">
    <source>
        <dbReference type="Proteomes" id="UP000724874"/>
    </source>
</evidence>
<protein>
    <submittedName>
        <fullName evidence="9">Heme-thiolate peroxidase</fullName>
    </submittedName>
</protein>
<keyword evidence="2 9" id="KW-0575">Peroxidase</keyword>
<evidence type="ECO:0000259" key="8">
    <source>
        <dbReference type="PROSITE" id="PS51405"/>
    </source>
</evidence>
<comment type="similarity">
    <text evidence="7">Belongs to the chloroperoxidase family.</text>
</comment>
<dbReference type="SUPFAM" id="SSF47571">
    <property type="entry name" value="Cloroperoxidase"/>
    <property type="match status" value="1"/>
</dbReference>
<dbReference type="PANTHER" id="PTHR33577:SF18">
    <property type="entry name" value="HEME HALOPEROXIDASE FAMILY PROFILE DOMAIN-CONTAINING PROTEIN"/>
    <property type="match status" value="1"/>
</dbReference>
<evidence type="ECO:0000256" key="7">
    <source>
        <dbReference type="ARBA" id="ARBA00025795"/>
    </source>
</evidence>
<sequence length="289" mass="32023">MFLVTPIYRTLQNLVVFSWDFILATLNLLTPKRKIGHVIPEGHPGAGGKWPEYVAPREGDSRCSCPALNAMANHGILPHDGKNIKFNELGPKIRTTYNFASTFCFFVPNFAANMLNRSYSKDTFDLADLDLHNGIEHDASLTREDSALVSDQSKPHIPYVKELLASASGKDKDGNPLLTPKDLSDYSAKRRVDARATNPHFTLDFFHKVFGSSNSSTMLTIFGGRISDLESILVEERIPEGWESRVRKRMGLTFAAFNSTVLKVELGVNEKKYKAKLSSAEAEPASTSG</sequence>
<dbReference type="Proteomes" id="UP000724874">
    <property type="component" value="Unassembled WGS sequence"/>
</dbReference>
<keyword evidence="10" id="KW-1185">Reference proteome</keyword>
<dbReference type="GO" id="GO:0046872">
    <property type="term" value="F:metal ion binding"/>
    <property type="evidence" value="ECO:0007669"/>
    <property type="project" value="UniProtKB-KW"/>
</dbReference>
<dbReference type="AlphaFoldDB" id="A0A9P5NSQ2"/>
<dbReference type="Gene3D" id="1.10.489.10">
    <property type="entry name" value="Chloroperoxidase-like"/>
    <property type="match status" value="1"/>
</dbReference>
<evidence type="ECO:0000256" key="3">
    <source>
        <dbReference type="ARBA" id="ARBA00022617"/>
    </source>
</evidence>
<dbReference type="PANTHER" id="PTHR33577">
    <property type="entry name" value="STERIGMATOCYSTIN BIOSYNTHESIS PEROXIDASE STCC-RELATED"/>
    <property type="match status" value="1"/>
</dbReference>
<proteinExistence type="inferred from homology"/>
<accession>A0A9P5NSQ2</accession>
<evidence type="ECO:0000256" key="1">
    <source>
        <dbReference type="ARBA" id="ARBA00001970"/>
    </source>
</evidence>
<dbReference type="EMBL" id="JADNYJ010000035">
    <property type="protein sequence ID" value="KAF8902549.1"/>
    <property type="molecule type" value="Genomic_DNA"/>
</dbReference>
<keyword evidence="4" id="KW-0479">Metal-binding</keyword>
<gene>
    <name evidence="9" type="primary">HTP8</name>
    <name evidence="9" type="ORF">CPB84DRAFT_1775653</name>
</gene>
<evidence type="ECO:0000313" key="9">
    <source>
        <dbReference type="EMBL" id="KAF8902549.1"/>
    </source>
</evidence>
<comment type="caution">
    <text evidence="9">The sequence shown here is derived from an EMBL/GenBank/DDBJ whole genome shotgun (WGS) entry which is preliminary data.</text>
</comment>
<keyword evidence="5" id="KW-0560">Oxidoreductase</keyword>
<evidence type="ECO:0000256" key="4">
    <source>
        <dbReference type="ARBA" id="ARBA00022723"/>
    </source>
</evidence>
<evidence type="ECO:0000256" key="6">
    <source>
        <dbReference type="ARBA" id="ARBA00023004"/>
    </source>
</evidence>
<dbReference type="OrthoDB" id="407298at2759"/>
<keyword evidence="6" id="KW-0408">Iron</keyword>
<organism evidence="9 10">
    <name type="scientific">Gymnopilus junonius</name>
    <name type="common">Spectacular rustgill mushroom</name>
    <name type="synonym">Gymnopilus spectabilis subsp. junonius</name>
    <dbReference type="NCBI Taxonomy" id="109634"/>
    <lineage>
        <taxon>Eukaryota</taxon>
        <taxon>Fungi</taxon>
        <taxon>Dikarya</taxon>
        <taxon>Basidiomycota</taxon>
        <taxon>Agaricomycotina</taxon>
        <taxon>Agaricomycetes</taxon>
        <taxon>Agaricomycetidae</taxon>
        <taxon>Agaricales</taxon>
        <taxon>Agaricineae</taxon>
        <taxon>Hymenogastraceae</taxon>
        <taxon>Gymnopilus</taxon>
    </lineage>
</organism>
<keyword evidence="3" id="KW-0349">Heme</keyword>
<dbReference type="Pfam" id="PF01328">
    <property type="entry name" value="Peroxidase_2"/>
    <property type="match status" value="1"/>
</dbReference>